<dbReference type="GO" id="GO:0003700">
    <property type="term" value="F:DNA-binding transcription factor activity"/>
    <property type="evidence" value="ECO:0007669"/>
    <property type="project" value="InterPro"/>
</dbReference>
<dbReference type="InterPro" id="IPR039422">
    <property type="entry name" value="MarR/SlyA-like"/>
</dbReference>
<dbReference type="InterPro" id="IPR000835">
    <property type="entry name" value="HTH_MarR-typ"/>
</dbReference>
<dbReference type="RefSeq" id="WP_257635813.1">
    <property type="nucleotide sequence ID" value="NZ_JANIIC010000088.1"/>
</dbReference>
<evidence type="ECO:0000313" key="3">
    <source>
        <dbReference type="Proteomes" id="UP001142400"/>
    </source>
</evidence>
<dbReference type="SMART" id="SM00347">
    <property type="entry name" value="HTH_MARR"/>
    <property type="match status" value="1"/>
</dbReference>
<proteinExistence type="predicted"/>
<dbReference type="Proteomes" id="UP001142400">
    <property type="component" value="Unassembled WGS sequence"/>
</dbReference>
<accession>A0A9X2M6J2</accession>
<dbReference type="InterPro" id="IPR036388">
    <property type="entry name" value="WH-like_DNA-bd_sf"/>
</dbReference>
<dbReference type="PRINTS" id="PR00598">
    <property type="entry name" value="HTHMARR"/>
</dbReference>
<dbReference type="SUPFAM" id="SSF46785">
    <property type="entry name" value="Winged helix' DNA-binding domain"/>
    <property type="match status" value="1"/>
</dbReference>
<dbReference type="PANTHER" id="PTHR33164:SF57">
    <property type="entry name" value="MARR-FAMILY TRANSCRIPTIONAL REGULATOR"/>
    <property type="match status" value="1"/>
</dbReference>
<gene>
    <name evidence="2" type="ORF">NQU54_43435</name>
</gene>
<name>A0A9X2M6J2_STRMQ</name>
<organism evidence="2 3">
    <name type="scientific">Streptomyces malaysiensis subsp. samsunensis</name>
    <dbReference type="NCBI Taxonomy" id="459658"/>
    <lineage>
        <taxon>Bacteria</taxon>
        <taxon>Bacillati</taxon>
        <taxon>Actinomycetota</taxon>
        <taxon>Actinomycetes</taxon>
        <taxon>Kitasatosporales</taxon>
        <taxon>Streptomycetaceae</taxon>
        <taxon>Streptomyces</taxon>
        <taxon>Streptomyces violaceusniger group</taxon>
    </lineage>
</organism>
<dbReference type="Pfam" id="PF01047">
    <property type="entry name" value="MarR"/>
    <property type="match status" value="1"/>
</dbReference>
<comment type="caution">
    <text evidence="2">The sequence shown here is derived from an EMBL/GenBank/DDBJ whole genome shotgun (WGS) entry which is preliminary data.</text>
</comment>
<dbReference type="Gene3D" id="1.10.10.10">
    <property type="entry name" value="Winged helix-like DNA-binding domain superfamily/Winged helix DNA-binding domain"/>
    <property type="match status" value="1"/>
</dbReference>
<dbReference type="PANTHER" id="PTHR33164">
    <property type="entry name" value="TRANSCRIPTIONAL REGULATOR, MARR FAMILY"/>
    <property type="match status" value="1"/>
</dbReference>
<protein>
    <submittedName>
        <fullName evidence="2">MarR family winged helix-turn-helix transcriptional regulator</fullName>
    </submittedName>
</protein>
<keyword evidence="3" id="KW-1185">Reference proteome</keyword>
<reference evidence="2" key="1">
    <citation type="submission" date="2022-06" db="EMBL/GenBank/DDBJ databases">
        <title>WGS of actinobacteria.</title>
        <authorList>
            <person name="Thawai C."/>
        </authorList>
    </citation>
    <scope>NUCLEOTIDE SEQUENCE</scope>
    <source>
        <strain evidence="2">DSM 42010</strain>
    </source>
</reference>
<sequence length="175" mass="19287">MVDDREGLAELVPKLARLTAVFNSGRFYARAAELSHTTLERPSLTILGILEAAGEPRRIGEIAASMQVEDPHVTRHVQKLEKKQLVKRVVDPDDRRARLVAITPAGAAIATRYRGVVMAWLSDAIGSWEQHDRKEILRLVTRLVDDVLGHLAQLEDGPSPFDLPDIAGTPADSSR</sequence>
<evidence type="ECO:0000259" key="1">
    <source>
        <dbReference type="PROSITE" id="PS50995"/>
    </source>
</evidence>
<dbReference type="InterPro" id="IPR036390">
    <property type="entry name" value="WH_DNA-bd_sf"/>
</dbReference>
<evidence type="ECO:0000313" key="2">
    <source>
        <dbReference type="EMBL" id="MCQ8835690.1"/>
    </source>
</evidence>
<dbReference type="AlphaFoldDB" id="A0A9X2M6J2"/>
<dbReference type="PROSITE" id="PS50995">
    <property type="entry name" value="HTH_MARR_2"/>
    <property type="match status" value="1"/>
</dbReference>
<dbReference type="GO" id="GO:0006950">
    <property type="term" value="P:response to stress"/>
    <property type="evidence" value="ECO:0007669"/>
    <property type="project" value="TreeGrafter"/>
</dbReference>
<feature type="domain" description="HTH marR-type" evidence="1">
    <location>
        <begin position="8"/>
        <end position="145"/>
    </location>
</feature>
<dbReference type="EMBL" id="JANIIC010000088">
    <property type="protein sequence ID" value="MCQ8835690.1"/>
    <property type="molecule type" value="Genomic_DNA"/>
</dbReference>